<dbReference type="AlphaFoldDB" id="A0A839SV96"/>
<evidence type="ECO:0000313" key="2">
    <source>
        <dbReference type="Proteomes" id="UP000581135"/>
    </source>
</evidence>
<name>A0A839SV96_9PROT</name>
<organism evidence="1 2">
    <name type="scientific">Limibacillus halophilus</name>
    <dbReference type="NCBI Taxonomy" id="1579333"/>
    <lineage>
        <taxon>Bacteria</taxon>
        <taxon>Pseudomonadati</taxon>
        <taxon>Pseudomonadota</taxon>
        <taxon>Alphaproteobacteria</taxon>
        <taxon>Rhodospirillales</taxon>
        <taxon>Rhodovibrionaceae</taxon>
        <taxon>Limibacillus</taxon>
    </lineage>
</organism>
<dbReference type="Gene3D" id="3.10.450.710">
    <property type="entry name" value="Tgt2/MlaC"/>
    <property type="match status" value="1"/>
</dbReference>
<evidence type="ECO:0000313" key="1">
    <source>
        <dbReference type="EMBL" id="MBB3064873.1"/>
    </source>
</evidence>
<proteinExistence type="predicted"/>
<sequence>MDKLNDIMTGRRTVVSVLAGFALAAFMLLVPVELRASGTPEAFIGQLRDSAVKELTDKSVPHEQRKQRFRQLLAEGFDIPAIGSFVTAKYWRRADAAAQQDFLDVFQDVITLRFLPIFDHFEEGTELEVNRVVNDKDSPRVIDVFSTLVRPVGEPVSIAWRILETDSVYQIVDVRVENLSMAITLRSEYTSLLQRHNGDMAALAKELRRRVAAGDVGDPAITNAQ</sequence>
<dbReference type="InterPro" id="IPR008869">
    <property type="entry name" value="MlaC/ttg2D"/>
</dbReference>
<accession>A0A839SV96</accession>
<gene>
    <name evidence="1" type="ORF">FHR98_001145</name>
</gene>
<dbReference type="Pfam" id="PF05494">
    <property type="entry name" value="MlaC"/>
    <property type="match status" value="1"/>
</dbReference>
<dbReference type="Proteomes" id="UP000581135">
    <property type="component" value="Unassembled WGS sequence"/>
</dbReference>
<comment type="caution">
    <text evidence="1">The sequence shown here is derived from an EMBL/GenBank/DDBJ whole genome shotgun (WGS) entry which is preliminary data.</text>
</comment>
<dbReference type="InterPro" id="IPR042245">
    <property type="entry name" value="Tgt2/MlaC_sf"/>
</dbReference>
<reference evidence="1 2" key="1">
    <citation type="submission" date="2020-08" db="EMBL/GenBank/DDBJ databases">
        <title>Genomic Encyclopedia of Type Strains, Phase III (KMG-III): the genomes of soil and plant-associated and newly described type strains.</title>
        <authorList>
            <person name="Whitman W."/>
        </authorList>
    </citation>
    <scope>NUCLEOTIDE SEQUENCE [LARGE SCALE GENOMIC DNA]</scope>
    <source>
        <strain evidence="1 2">CECT 8803</strain>
    </source>
</reference>
<keyword evidence="2" id="KW-1185">Reference proteome</keyword>
<protein>
    <submittedName>
        <fullName evidence="1">Phospholipid transport system substrate-binding protein</fullName>
    </submittedName>
</protein>
<dbReference type="EMBL" id="JACHXA010000002">
    <property type="protein sequence ID" value="MBB3064873.1"/>
    <property type="molecule type" value="Genomic_DNA"/>
</dbReference>
<dbReference type="RefSeq" id="WP_183415664.1">
    <property type="nucleotide sequence ID" value="NZ_JACHXA010000002.1"/>
</dbReference>